<feature type="compositionally biased region" description="Basic and acidic residues" evidence="2">
    <location>
        <begin position="101"/>
        <end position="114"/>
    </location>
</feature>
<evidence type="ECO:0000256" key="1">
    <source>
        <dbReference type="SAM" id="Coils"/>
    </source>
</evidence>
<accession>A0A8J2N8D6</accession>
<comment type="caution">
    <text evidence="3">The sequence shown here is derived from an EMBL/GenBank/DDBJ whole genome shotgun (WGS) entry which is preliminary data.</text>
</comment>
<feature type="compositionally biased region" description="Polar residues" evidence="2">
    <location>
        <begin position="455"/>
        <end position="473"/>
    </location>
</feature>
<feature type="coiled-coil region" evidence="1">
    <location>
        <begin position="397"/>
        <end position="438"/>
    </location>
</feature>
<feature type="compositionally biased region" description="Basic residues" evidence="2">
    <location>
        <begin position="172"/>
        <end position="181"/>
    </location>
</feature>
<protein>
    <submittedName>
        <fullName evidence="3">Uncharacterized protein</fullName>
    </submittedName>
</protein>
<proteinExistence type="predicted"/>
<name>A0A8J2N8D6_9PLEO</name>
<feature type="region of interest" description="Disordered" evidence="2">
    <location>
        <begin position="443"/>
        <end position="482"/>
    </location>
</feature>
<feature type="region of interest" description="Disordered" evidence="2">
    <location>
        <begin position="172"/>
        <end position="193"/>
    </location>
</feature>
<feature type="compositionally biased region" description="Low complexity" evidence="2">
    <location>
        <begin position="182"/>
        <end position="193"/>
    </location>
</feature>
<evidence type="ECO:0000313" key="3">
    <source>
        <dbReference type="EMBL" id="CAG5178206.1"/>
    </source>
</evidence>
<feature type="region of interest" description="Disordered" evidence="2">
    <location>
        <begin position="324"/>
        <end position="346"/>
    </location>
</feature>
<keyword evidence="1" id="KW-0175">Coiled coil</keyword>
<dbReference type="RefSeq" id="XP_043172152.1">
    <property type="nucleotide sequence ID" value="XM_043316217.1"/>
</dbReference>
<organism evidence="3 4">
    <name type="scientific">Alternaria atra</name>
    <dbReference type="NCBI Taxonomy" id="119953"/>
    <lineage>
        <taxon>Eukaryota</taxon>
        <taxon>Fungi</taxon>
        <taxon>Dikarya</taxon>
        <taxon>Ascomycota</taxon>
        <taxon>Pezizomycotina</taxon>
        <taxon>Dothideomycetes</taxon>
        <taxon>Pleosporomycetidae</taxon>
        <taxon>Pleosporales</taxon>
        <taxon>Pleosporineae</taxon>
        <taxon>Pleosporaceae</taxon>
        <taxon>Alternaria</taxon>
        <taxon>Alternaria sect. Ulocladioides</taxon>
    </lineage>
</organism>
<dbReference type="AlphaFoldDB" id="A0A8J2N8D6"/>
<dbReference type="Proteomes" id="UP000676310">
    <property type="component" value="Unassembled WGS sequence"/>
</dbReference>
<dbReference type="GeneID" id="67020710"/>
<feature type="coiled-coil region" evidence="1">
    <location>
        <begin position="288"/>
        <end position="315"/>
    </location>
</feature>
<reference evidence="3" key="1">
    <citation type="submission" date="2021-05" db="EMBL/GenBank/DDBJ databases">
        <authorList>
            <person name="Stam R."/>
        </authorList>
    </citation>
    <scope>NUCLEOTIDE SEQUENCE</scope>
    <source>
        <strain evidence="3">CS162</strain>
    </source>
</reference>
<feature type="region of interest" description="Disordered" evidence="2">
    <location>
        <begin position="51"/>
        <end position="122"/>
    </location>
</feature>
<evidence type="ECO:0000313" key="4">
    <source>
        <dbReference type="Proteomes" id="UP000676310"/>
    </source>
</evidence>
<dbReference type="OrthoDB" id="3687879at2759"/>
<evidence type="ECO:0000256" key="2">
    <source>
        <dbReference type="SAM" id="MobiDB-lite"/>
    </source>
</evidence>
<keyword evidence="4" id="KW-1185">Reference proteome</keyword>
<gene>
    <name evidence="3" type="ORF">ALTATR162_LOCUS8584</name>
</gene>
<feature type="compositionally biased region" description="Low complexity" evidence="2">
    <location>
        <begin position="64"/>
        <end position="80"/>
    </location>
</feature>
<sequence length="482" mass="52647">MYPQLPAGPSGVPRPPVIYSHYSASTRTPHGLGAANNDVDNEAKGEAAFERISRGARGTHSGSARFRTAARAATKAANRPRTAEAQSKPGALTKPSVKIGNGKDKATAPHRSETHSSINGEEDDIAEAIARSLDDKIGDTDVMGLLPPISGEQDDSDIAEAKILSLLSHNGPAKHRAKGHSYKSIGSGSASSSTAPHAALHSLLDVMKNNAKAAEEANPEQLAKAGPELAGIMRQWHNTIARVIYTTEAAEHQRMEDAKAQLDYDRVVENKHKREMDTFSGQIGAQMLQMQHDHLQELKEQKQAYENLLAQQVAKPSVITAQVRHSDAKPTQPRTVKSPSPHSQDEFDRLTNEITALNSKNETKVSNMQASHADQVLILHQKAERLANANTSLRMQEKSEKEKMQKMETMKQMYEAQLQEMKEEMKNSAKQIAKLKQQVPPIPPFIFTAGGGRGLSQSPRSDLGPSSQESSDSWSRKRARRG</sequence>
<feature type="compositionally biased region" description="Polar residues" evidence="2">
    <location>
        <begin position="332"/>
        <end position="342"/>
    </location>
</feature>
<dbReference type="EMBL" id="CAJRGZ010000023">
    <property type="protein sequence ID" value="CAG5178206.1"/>
    <property type="molecule type" value="Genomic_DNA"/>
</dbReference>